<reference evidence="3" key="1">
    <citation type="submission" date="2022-10" db="EMBL/GenBank/DDBJ databases">
        <title>The complete genomes of actinobacterial strains from the NBC collection.</title>
        <authorList>
            <person name="Joergensen T.S."/>
            <person name="Alvarez Arevalo M."/>
            <person name="Sterndorff E.B."/>
            <person name="Faurdal D."/>
            <person name="Vuksanovic O."/>
            <person name="Mourched A.-S."/>
            <person name="Charusanti P."/>
            <person name="Shaw S."/>
            <person name="Blin K."/>
            <person name="Weber T."/>
        </authorList>
    </citation>
    <scope>NUCLEOTIDE SEQUENCE</scope>
    <source>
        <strain evidence="3">NBC_01432</strain>
    </source>
</reference>
<name>A0ABZ2A5P2_STRNV</name>
<feature type="transmembrane region" description="Helical" evidence="2">
    <location>
        <begin position="59"/>
        <end position="80"/>
    </location>
</feature>
<evidence type="ECO:0000256" key="2">
    <source>
        <dbReference type="SAM" id="Phobius"/>
    </source>
</evidence>
<dbReference type="RefSeq" id="WP_329076320.1">
    <property type="nucleotide sequence ID" value="NZ_CP109389.1"/>
</dbReference>
<dbReference type="EMBL" id="CP109495">
    <property type="protein sequence ID" value="WUX52668.1"/>
    <property type="molecule type" value="Genomic_DNA"/>
</dbReference>
<feature type="region of interest" description="Disordered" evidence="1">
    <location>
        <begin position="1"/>
        <end position="46"/>
    </location>
</feature>
<keyword evidence="4" id="KW-1185">Reference proteome</keyword>
<dbReference type="GeneID" id="91344470"/>
<keyword evidence="2" id="KW-1133">Transmembrane helix</keyword>
<accession>A0ABZ2A5P2</accession>
<dbReference type="Proteomes" id="UP001432209">
    <property type="component" value="Chromosome"/>
</dbReference>
<organism evidence="3 4">
    <name type="scientific">Streptomyces niveus</name>
    <name type="common">Streptomyces spheroides</name>
    <dbReference type="NCBI Taxonomy" id="193462"/>
    <lineage>
        <taxon>Bacteria</taxon>
        <taxon>Bacillati</taxon>
        <taxon>Actinomycetota</taxon>
        <taxon>Actinomycetes</taxon>
        <taxon>Kitasatosporales</taxon>
        <taxon>Streptomycetaceae</taxon>
        <taxon>Streptomyces</taxon>
    </lineage>
</organism>
<evidence type="ECO:0000313" key="4">
    <source>
        <dbReference type="Proteomes" id="UP001432209"/>
    </source>
</evidence>
<gene>
    <name evidence="3" type="ORF">OG442_14595</name>
</gene>
<protein>
    <submittedName>
        <fullName evidence="3">Uncharacterized protein</fullName>
    </submittedName>
</protein>
<proteinExistence type="predicted"/>
<evidence type="ECO:0000313" key="3">
    <source>
        <dbReference type="EMBL" id="WUX52668.1"/>
    </source>
</evidence>
<keyword evidence="2" id="KW-0812">Transmembrane</keyword>
<evidence type="ECO:0000256" key="1">
    <source>
        <dbReference type="SAM" id="MobiDB-lite"/>
    </source>
</evidence>
<sequence>MISEPELEGEISAPVPGPRDAERPGIAGAGTPGPEHEPETMGADNRPLIRGVPLRQRPWVWGLTGVLVTSAVWAGGLWAYNRGGPDLQGYRVSRNLCLDADLQALSAAIGEKRDPFAATGEDKALDQAVCTVNLAPKLPPGAKKHQGPTVRAYAEITYTLHKKTDPGPQFDASLVHPAEQGSGVTLKLVPGVGERAYLVTRSGEEDPALEVLDGQAVLSLSVGQVVDYDDTDPLDPSFDVDQQEVLHLGGLEPAMAEDMLALMKRLKEKD</sequence>
<keyword evidence="2" id="KW-0472">Membrane</keyword>